<reference evidence="2" key="1">
    <citation type="submission" date="2014-12" db="EMBL/GenBank/DDBJ databases">
        <title>Insight into the proteome of Arion vulgaris.</title>
        <authorList>
            <person name="Aradska J."/>
            <person name="Bulat T."/>
            <person name="Smidak R."/>
            <person name="Sarate P."/>
            <person name="Gangsoo J."/>
            <person name="Sialana F."/>
            <person name="Bilban M."/>
            <person name="Lubec G."/>
        </authorList>
    </citation>
    <scope>NUCLEOTIDE SEQUENCE</scope>
    <source>
        <tissue evidence="2">Skin</tissue>
    </source>
</reference>
<dbReference type="EMBL" id="HACG01046870">
    <property type="protein sequence ID" value="CEK93735.1"/>
    <property type="molecule type" value="Transcribed_RNA"/>
</dbReference>
<dbReference type="AlphaFoldDB" id="A0A0B7BNI8"/>
<evidence type="ECO:0000313" key="2">
    <source>
        <dbReference type="EMBL" id="CEK93735.1"/>
    </source>
</evidence>
<feature type="non-terminal residue" evidence="2">
    <location>
        <position position="103"/>
    </location>
</feature>
<proteinExistence type="predicted"/>
<gene>
    <name evidence="2" type="primary">ORF197018</name>
</gene>
<accession>A0A0B7BNI8</accession>
<protein>
    <submittedName>
        <fullName evidence="2">Uncharacterized protein</fullName>
    </submittedName>
</protein>
<organism evidence="2">
    <name type="scientific">Arion vulgaris</name>
    <dbReference type="NCBI Taxonomy" id="1028688"/>
    <lineage>
        <taxon>Eukaryota</taxon>
        <taxon>Metazoa</taxon>
        <taxon>Spiralia</taxon>
        <taxon>Lophotrochozoa</taxon>
        <taxon>Mollusca</taxon>
        <taxon>Gastropoda</taxon>
        <taxon>Heterobranchia</taxon>
        <taxon>Euthyneura</taxon>
        <taxon>Panpulmonata</taxon>
        <taxon>Eupulmonata</taxon>
        <taxon>Stylommatophora</taxon>
        <taxon>Helicina</taxon>
        <taxon>Arionoidea</taxon>
        <taxon>Arionidae</taxon>
        <taxon>Arion</taxon>
    </lineage>
</organism>
<name>A0A0B7BNI8_9EUPU</name>
<dbReference type="SUPFAM" id="SSF52799">
    <property type="entry name" value="(Phosphotyrosine protein) phosphatases II"/>
    <property type="match status" value="1"/>
</dbReference>
<feature type="compositionally biased region" description="Acidic residues" evidence="1">
    <location>
        <begin position="29"/>
        <end position="39"/>
    </location>
</feature>
<evidence type="ECO:0000256" key="1">
    <source>
        <dbReference type="SAM" id="MobiDB-lite"/>
    </source>
</evidence>
<dbReference type="Gene3D" id="3.90.190.10">
    <property type="entry name" value="Protein tyrosine phosphatase superfamily"/>
    <property type="match status" value="1"/>
</dbReference>
<feature type="region of interest" description="Disordered" evidence="1">
    <location>
        <begin position="29"/>
        <end position="59"/>
    </location>
</feature>
<feature type="non-terminal residue" evidence="2">
    <location>
        <position position="1"/>
    </location>
</feature>
<feature type="compositionally biased region" description="Low complexity" evidence="1">
    <location>
        <begin position="42"/>
        <end position="52"/>
    </location>
</feature>
<sequence length="103" mass="11886">SYLDKTSHTGLTNMEHEFKIICDVKSDEEDDKENIESAEDPSNVNENSQNVNNRHKNRLSNIPPKILYVPVLQCETDYLGDYINAAFAPSFRKQNRQFLTQLP</sequence>
<dbReference type="InterPro" id="IPR029021">
    <property type="entry name" value="Prot-tyrosine_phosphatase-like"/>
</dbReference>